<accession>A0A9X1XCE8</accession>
<evidence type="ECO:0000313" key="3">
    <source>
        <dbReference type="Proteomes" id="UP001139011"/>
    </source>
</evidence>
<dbReference type="Proteomes" id="UP001139011">
    <property type="component" value="Unassembled WGS sequence"/>
</dbReference>
<name>A0A9X1XCE8_9BACL</name>
<keyword evidence="1" id="KW-0472">Membrane</keyword>
<feature type="transmembrane region" description="Helical" evidence="1">
    <location>
        <begin position="6"/>
        <end position="25"/>
    </location>
</feature>
<evidence type="ECO:0008006" key="4">
    <source>
        <dbReference type="Google" id="ProtNLM"/>
    </source>
</evidence>
<comment type="caution">
    <text evidence="2">The sequence shown here is derived from an EMBL/GenBank/DDBJ whole genome shotgun (WGS) entry which is preliminary data.</text>
</comment>
<evidence type="ECO:0000313" key="2">
    <source>
        <dbReference type="EMBL" id="MCK6256470.1"/>
    </source>
</evidence>
<keyword evidence="1" id="KW-1133">Transmembrane helix</keyword>
<evidence type="ECO:0000256" key="1">
    <source>
        <dbReference type="SAM" id="Phobius"/>
    </source>
</evidence>
<sequence length="64" mass="6883">MSMGYIVTAIIAGLIVTGLTVAIGLQKDEKYGSSTKNNLSRLTAIYVFLILFCIIGLGIYIGNR</sequence>
<feature type="transmembrane region" description="Helical" evidence="1">
    <location>
        <begin position="45"/>
        <end position="62"/>
    </location>
</feature>
<protein>
    <recommendedName>
        <fullName evidence="4">Group-specific protein</fullName>
    </recommendedName>
</protein>
<reference evidence="2" key="1">
    <citation type="submission" date="2021-09" db="EMBL/GenBank/DDBJ databases">
        <title>Genome analysis of Fictibacillus sp. KIGAM418 isolated from marine sediment.</title>
        <authorList>
            <person name="Seo M.-J."/>
            <person name="Cho E.-S."/>
            <person name="Hwang C.Y."/>
        </authorList>
    </citation>
    <scope>NUCLEOTIDE SEQUENCE</scope>
    <source>
        <strain evidence="2">KIGAM418</strain>
    </source>
</reference>
<proteinExistence type="predicted"/>
<dbReference type="RefSeq" id="WP_248252143.1">
    <property type="nucleotide sequence ID" value="NZ_JAIWJX010000002.1"/>
</dbReference>
<keyword evidence="3" id="KW-1185">Reference proteome</keyword>
<dbReference type="AlphaFoldDB" id="A0A9X1XCE8"/>
<gene>
    <name evidence="2" type="ORF">LCY76_07685</name>
</gene>
<dbReference type="EMBL" id="JAIWJX010000002">
    <property type="protein sequence ID" value="MCK6256470.1"/>
    <property type="molecule type" value="Genomic_DNA"/>
</dbReference>
<keyword evidence="1" id="KW-0812">Transmembrane</keyword>
<organism evidence="2 3">
    <name type="scientific">Fictibacillus marinisediminis</name>
    <dbReference type="NCBI Taxonomy" id="2878389"/>
    <lineage>
        <taxon>Bacteria</taxon>
        <taxon>Bacillati</taxon>
        <taxon>Bacillota</taxon>
        <taxon>Bacilli</taxon>
        <taxon>Bacillales</taxon>
        <taxon>Fictibacillaceae</taxon>
        <taxon>Fictibacillus</taxon>
    </lineage>
</organism>